<sequence>MVHPSPTRGRGGGTGIAAAAAAAAAAGVTAAVAVAPVHPTSSRQQYHEKHQNERAQTRHTKNNNTFITNTRQRKKTQTTTTTITIQYSSGEKISCDTLLAGRVSVGTIKGREETRGGPRGVPMGVFMAPLTSTGDFHRVVTSIESRRARRADAATNNGDPFFQLLYFMVLCEREGTVIGGMGGRRDILRGEVLVRYMEWRRVYKGRKNGEGWNSGRGQGWVCVGDE</sequence>
<reference evidence="2 3" key="1">
    <citation type="submission" date="2019-05" db="EMBL/GenBank/DDBJ databases">
        <title>Another draft genome of Portunus trituberculatus and its Hox gene families provides insights of decapod evolution.</title>
        <authorList>
            <person name="Jeong J.-H."/>
            <person name="Song I."/>
            <person name="Kim S."/>
            <person name="Choi T."/>
            <person name="Kim D."/>
            <person name="Ryu S."/>
            <person name="Kim W."/>
        </authorList>
    </citation>
    <scope>NUCLEOTIDE SEQUENCE [LARGE SCALE GENOMIC DNA]</scope>
    <source>
        <tissue evidence="2">Muscle</tissue>
    </source>
</reference>
<proteinExistence type="predicted"/>
<dbReference type="Proteomes" id="UP000324222">
    <property type="component" value="Unassembled WGS sequence"/>
</dbReference>
<feature type="region of interest" description="Disordered" evidence="1">
    <location>
        <begin position="38"/>
        <end position="80"/>
    </location>
</feature>
<keyword evidence="3" id="KW-1185">Reference proteome</keyword>
<gene>
    <name evidence="2" type="ORF">E2C01_101810</name>
</gene>
<dbReference type="AlphaFoldDB" id="A0A5B7KAR6"/>
<comment type="caution">
    <text evidence="2">The sequence shown here is derived from an EMBL/GenBank/DDBJ whole genome shotgun (WGS) entry which is preliminary data.</text>
</comment>
<protein>
    <submittedName>
        <fullName evidence="2">Uncharacterized protein</fullName>
    </submittedName>
</protein>
<evidence type="ECO:0000313" key="2">
    <source>
        <dbReference type="EMBL" id="MPD06031.1"/>
    </source>
</evidence>
<evidence type="ECO:0000313" key="3">
    <source>
        <dbReference type="Proteomes" id="UP000324222"/>
    </source>
</evidence>
<dbReference type="EMBL" id="VSRR010149029">
    <property type="protein sequence ID" value="MPD06031.1"/>
    <property type="molecule type" value="Genomic_DNA"/>
</dbReference>
<feature type="compositionally biased region" description="Basic and acidic residues" evidence="1">
    <location>
        <begin position="45"/>
        <end position="56"/>
    </location>
</feature>
<evidence type="ECO:0000256" key="1">
    <source>
        <dbReference type="SAM" id="MobiDB-lite"/>
    </source>
</evidence>
<organism evidence="2 3">
    <name type="scientific">Portunus trituberculatus</name>
    <name type="common">Swimming crab</name>
    <name type="synonym">Neptunus trituberculatus</name>
    <dbReference type="NCBI Taxonomy" id="210409"/>
    <lineage>
        <taxon>Eukaryota</taxon>
        <taxon>Metazoa</taxon>
        <taxon>Ecdysozoa</taxon>
        <taxon>Arthropoda</taxon>
        <taxon>Crustacea</taxon>
        <taxon>Multicrustacea</taxon>
        <taxon>Malacostraca</taxon>
        <taxon>Eumalacostraca</taxon>
        <taxon>Eucarida</taxon>
        <taxon>Decapoda</taxon>
        <taxon>Pleocyemata</taxon>
        <taxon>Brachyura</taxon>
        <taxon>Eubrachyura</taxon>
        <taxon>Portunoidea</taxon>
        <taxon>Portunidae</taxon>
        <taxon>Portuninae</taxon>
        <taxon>Portunus</taxon>
    </lineage>
</organism>
<accession>A0A5B7KAR6</accession>
<name>A0A5B7KAR6_PORTR</name>